<dbReference type="PANTHER" id="PTHR31403:SF11">
    <property type="entry name" value="OS12G0614500 PROTEIN"/>
    <property type="match status" value="1"/>
</dbReference>
<evidence type="ECO:0000256" key="8">
    <source>
        <dbReference type="ARBA" id="ARBA00023098"/>
    </source>
</evidence>
<evidence type="ECO:0000256" key="5">
    <source>
        <dbReference type="ARBA" id="ARBA00022801"/>
    </source>
</evidence>
<evidence type="ECO:0000256" key="3">
    <source>
        <dbReference type="ARBA" id="ARBA00022528"/>
    </source>
</evidence>
<evidence type="ECO:0000256" key="6">
    <source>
        <dbReference type="ARBA" id="ARBA00022946"/>
    </source>
</evidence>
<accession>A0A8X8XRS0</accession>
<evidence type="ECO:0000313" key="11">
    <source>
        <dbReference type="Proteomes" id="UP000298416"/>
    </source>
</evidence>
<sequence length="167" mass="18698">MPLQHFEKLGLTSSGYSVTKYIYAMSQIDLPQWLEKSRLSDLEPIGQADAKVKHGFLSIYASKCDTSRYNKSSVSEQVMIEAAKNFPALPISMLSFAAPRVGNIAFGDELYQMGVKTLRVTLKQDTHVGVEVKVDVRPSPYLKKGLNLIGFHMLETYLHLVDGYIPQ</sequence>
<dbReference type="InterPro" id="IPR029058">
    <property type="entry name" value="AB_hydrolase_fold"/>
</dbReference>
<feature type="domain" description="Fungal lipase-type" evidence="9">
    <location>
        <begin position="80"/>
        <end position="125"/>
    </location>
</feature>
<dbReference type="Pfam" id="PF01764">
    <property type="entry name" value="Lipase_3"/>
    <property type="match status" value="1"/>
</dbReference>
<keyword evidence="3" id="KW-0150">Chloroplast</keyword>
<protein>
    <recommendedName>
        <fullName evidence="9">Fungal lipase-type domain-containing protein</fullName>
    </recommendedName>
</protein>
<comment type="similarity">
    <text evidence="2">Belongs to the AB hydrolase superfamily. Lipase family.</text>
</comment>
<evidence type="ECO:0000256" key="7">
    <source>
        <dbReference type="ARBA" id="ARBA00022963"/>
    </source>
</evidence>
<keyword evidence="7" id="KW-0442">Lipid degradation</keyword>
<reference evidence="10" key="2">
    <citation type="submission" date="2020-08" db="EMBL/GenBank/DDBJ databases">
        <title>Plant Genome Project.</title>
        <authorList>
            <person name="Zhang R.-G."/>
        </authorList>
    </citation>
    <scope>NUCLEOTIDE SEQUENCE</scope>
    <source>
        <strain evidence="10">Huo1</strain>
        <tissue evidence="10">Leaf</tissue>
    </source>
</reference>
<proteinExistence type="inferred from homology"/>
<dbReference type="GO" id="GO:0016042">
    <property type="term" value="P:lipid catabolic process"/>
    <property type="evidence" value="ECO:0007669"/>
    <property type="project" value="UniProtKB-KW"/>
</dbReference>
<name>A0A8X8XRS0_SALSN</name>
<dbReference type="InterPro" id="IPR002921">
    <property type="entry name" value="Fungal_lipase-type"/>
</dbReference>
<evidence type="ECO:0000256" key="1">
    <source>
        <dbReference type="ARBA" id="ARBA00004229"/>
    </source>
</evidence>
<evidence type="ECO:0000313" key="10">
    <source>
        <dbReference type="EMBL" id="KAG6416763.1"/>
    </source>
</evidence>
<evidence type="ECO:0000256" key="2">
    <source>
        <dbReference type="ARBA" id="ARBA00010701"/>
    </source>
</evidence>
<keyword evidence="11" id="KW-1185">Reference proteome</keyword>
<dbReference type="Proteomes" id="UP000298416">
    <property type="component" value="Unassembled WGS sequence"/>
</dbReference>
<dbReference type="GO" id="GO:0047714">
    <property type="term" value="F:galactolipase activity"/>
    <property type="evidence" value="ECO:0007669"/>
    <property type="project" value="UniProtKB-ARBA"/>
</dbReference>
<comment type="subcellular location">
    <subcellularLocation>
        <location evidence="1">Plastid</location>
        <location evidence="1">Chloroplast</location>
    </subcellularLocation>
</comment>
<evidence type="ECO:0000256" key="4">
    <source>
        <dbReference type="ARBA" id="ARBA00022640"/>
    </source>
</evidence>
<keyword evidence="8" id="KW-0443">Lipid metabolism</keyword>
<dbReference type="EMBL" id="PNBA02000008">
    <property type="protein sequence ID" value="KAG6416763.1"/>
    <property type="molecule type" value="Genomic_DNA"/>
</dbReference>
<comment type="caution">
    <text evidence="10">The sequence shown here is derived from an EMBL/GenBank/DDBJ whole genome shotgun (WGS) entry which is preliminary data.</text>
</comment>
<keyword evidence="4" id="KW-0934">Plastid</keyword>
<keyword evidence="5" id="KW-0378">Hydrolase</keyword>
<organism evidence="10">
    <name type="scientific">Salvia splendens</name>
    <name type="common">Scarlet sage</name>
    <dbReference type="NCBI Taxonomy" id="180675"/>
    <lineage>
        <taxon>Eukaryota</taxon>
        <taxon>Viridiplantae</taxon>
        <taxon>Streptophyta</taxon>
        <taxon>Embryophyta</taxon>
        <taxon>Tracheophyta</taxon>
        <taxon>Spermatophyta</taxon>
        <taxon>Magnoliopsida</taxon>
        <taxon>eudicotyledons</taxon>
        <taxon>Gunneridae</taxon>
        <taxon>Pentapetalae</taxon>
        <taxon>asterids</taxon>
        <taxon>lamiids</taxon>
        <taxon>Lamiales</taxon>
        <taxon>Lamiaceae</taxon>
        <taxon>Nepetoideae</taxon>
        <taxon>Mentheae</taxon>
        <taxon>Salviinae</taxon>
        <taxon>Salvia</taxon>
        <taxon>Salvia subgen. Calosphace</taxon>
        <taxon>core Calosphace</taxon>
    </lineage>
</organism>
<dbReference type="AlphaFoldDB" id="A0A8X8XRS0"/>
<dbReference type="GO" id="GO:0008970">
    <property type="term" value="F:phospholipase A1 activity"/>
    <property type="evidence" value="ECO:0007669"/>
    <property type="project" value="UniProtKB-ARBA"/>
</dbReference>
<dbReference type="GO" id="GO:0009507">
    <property type="term" value="C:chloroplast"/>
    <property type="evidence" value="ECO:0007669"/>
    <property type="project" value="UniProtKB-SubCell"/>
</dbReference>
<dbReference type="PANTHER" id="PTHR31403">
    <property type="entry name" value="PHOSPHOLIPASE A1-IBETA2, CHLOROPLASTIC"/>
    <property type="match status" value="1"/>
</dbReference>
<reference evidence="10" key="1">
    <citation type="submission" date="2018-01" db="EMBL/GenBank/DDBJ databases">
        <authorList>
            <person name="Mao J.F."/>
        </authorList>
    </citation>
    <scope>NUCLEOTIDE SEQUENCE</scope>
    <source>
        <strain evidence="10">Huo1</strain>
        <tissue evidence="10">Leaf</tissue>
    </source>
</reference>
<evidence type="ECO:0000259" key="9">
    <source>
        <dbReference type="Pfam" id="PF01764"/>
    </source>
</evidence>
<keyword evidence="6" id="KW-0809">Transit peptide</keyword>
<dbReference type="Gene3D" id="3.40.50.1820">
    <property type="entry name" value="alpha/beta hydrolase"/>
    <property type="match status" value="2"/>
</dbReference>
<gene>
    <name evidence="10" type="ORF">SASPL_124201</name>
</gene>